<dbReference type="AlphaFoldDB" id="A0A8S3U7T0"/>
<dbReference type="Pfam" id="PF22586">
    <property type="entry name" value="ANCHR-like_BBOX"/>
    <property type="match status" value="1"/>
</dbReference>
<keyword evidence="5" id="KW-1185">Reference proteome</keyword>
<dbReference type="PANTHER" id="PTHR25462:SF296">
    <property type="entry name" value="MEIOTIC P26, ISOFORM F"/>
    <property type="match status" value="1"/>
</dbReference>
<keyword evidence="1" id="KW-0863">Zinc-finger</keyword>
<comment type="caution">
    <text evidence="4">The sequence shown here is derived from an EMBL/GenBank/DDBJ whole genome shotgun (WGS) entry which is preliminary data.</text>
</comment>
<evidence type="ECO:0000256" key="1">
    <source>
        <dbReference type="PROSITE-ProRule" id="PRU00024"/>
    </source>
</evidence>
<gene>
    <name evidence="4" type="ORF">MEDL_54144</name>
</gene>
<name>A0A8S3U7T0_MYTED</name>
<feature type="domain" description="B box-type" evidence="3">
    <location>
        <begin position="71"/>
        <end position="107"/>
    </location>
</feature>
<evidence type="ECO:0000259" key="3">
    <source>
        <dbReference type="PROSITE" id="PS50119"/>
    </source>
</evidence>
<protein>
    <recommendedName>
        <fullName evidence="3">B box-type domain-containing protein</fullName>
    </recommendedName>
</protein>
<keyword evidence="1" id="KW-0479">Metal-binding</keyword>
<feature type="domain" description="B box-type" evidence="3">
    <location>
        <begin position="6"/>
        <end position="54"/>
    </location>
</feature>
<proteinExistence type="predicted"/>
<dbReference type="InterPro" id="IPR000315">
    <property type="entry name" value="Znf_B-box"/>
</dbReference>
<dbReference type="Gene3D" id="3.30.160.60">
    <property type="entry name" value="Classic Zinc Finger"/>
    <property type="match status" value="1"/>
</dbReference>
<dbReference type="OrthoDB" id="6104337at2759"/>
<dbReference type="SUPFAM" id="SSF57845">
    <property type="entry name" value="B-box zinc-binding domain"/>
    <property type="match status" value="1"/>
</dbReference>
<dbReference type="Proteomes" id="UP000683360">
    <property type="component" value="Unassembled WGS sequence"/>
</dbReference>
<dbReference type="SMART" id="SM00336">
    <property type="entry name" value="BBOX"/>
    <property type="match status" value="2"/>
</dbReference>
<dbReference type="InterPro" id="IPR047153">
    <property type="entry name" value="TRIM45/56/19-like"/>
</dbReference>
<accession>A0A8S3U7T0</accession>
<reference evidence="4" key="1">
    <citation type="submission" date="2021-03" db="EMBL/GenBank/DDBJ databases">
        <authorList>
            <person name="Bekaert M."/>
        </authorList>
    </citation>
    <scope>NUCLEOTIDE SEQUENCE</scope>
</reference>
<dbReference type="EMBL" id="CAJPWZ010002604">
    <property type="protein sequence ID" value="CAG2241912.1"/>
    <property type="molecule type" value="Genomic_DNA"/>
</dbReference>
<organism evidence="4 5">
    <name type="scientific">Mytilus edulis</name>
    <name type="common">Blue mussel</name>
    <dbReference type="NCBI Taxonomy" id="6550"/>
    <lineage>
        <taxon>Eukaryota</taxon>
        <taxon>Metazoa</taxon>
        <taxon>Spiralia</taxon>
        <taxon>Lophotrochozoa</taxon>
        <taxon>Mollusca</taxon>
        <taxon>Bivalvia</taxon>
        <taxon>Autobranchia</taxon>
        <taxon>Pteriomorphia</taxon>
        <taxon>Mytilida</taxon>
        <taxon>Mytiloidea</taxon>
        <taxon>Mytilidae</taxon>
        <taxon>Mytilinae</taxon>
        <taxon>Mytilus</taxon>
    </lineage>
</organism>
<evidence type="ECO:0000256" key="2">
    <source>
        <dbReference type="SAM" id="Coils"/>
    </source>
</evidence>
<dbReference type="Pfam" id="PF00643">
    <property type="entry name" value="zf-B_box"/>
    <property type="match status" value="1"/>
</dbReference>
<keyword evidence="1" id="KW-0862">Zinc</keyword>
<feature type="coiled-coil region" evidence="2">
    <location>
        <begin position="115"/>
        <end position="167"/>
    </location>
</feature>
<dbReference type="PROSITE" id="PS50119">
    <property type="entry name" value="ZF_BBOX"/>
    <property type="match status" value="2"/>
</dbReference>
<dbReference type="PANTHER" id="PTHR25462">
    <property type="entry name" value="BONUS, ISOFORM C-RELATED"/>
    <property type="match status" value="1"/>
</dbReference>
<dbReference type="CDD" id="cd19756">
    <property type="entry name" value="Bbox2"/>
    <property type="match status" value="1"/>
</dbReference>
<keyword evidence="2" id="KW-0175">Coiled coil</keyword>
<evidence type="ECO:0000313" key="4">
    <source>
        <dbReference type="EMBL" id="CAG2241912.1"/>
    </source>
</evidence>
<evidence type="ECO:0000313" key="5">
    <source>
        <dbReference type="Proteomes" id="UP000683360"/>
    </source>
</evidence>
<dbReference type="GO" id="GO:0008270">
    <property type="term" value="F:zinc ion binding"/>
    <property type="evidence" value="ECO:0007669"/>
    <property type="project" value="UniProtKB-KW"/>
</dbReference>
<sequence length="416" mass="47081">MASVGQVPISCSLCEEDTSIQWKCFNCDMLMCAKCKEKIHVKFKFAKNHKVVSIDEVGRYTEKIDFCHLSCKIHPRQSCVLFCKSCDCLVCPICISETHNGHGLIAIEEGYEIKIEKLKTSQMNIRTNIDELQKRNAEIKDIDRKELSQFENTMKKIKDQEILLKNEVHQHIEKMKTELIKKWEVLHLYTENEQTEANVWIGSLESKNIKVDDIIQSKDATKVFMDGSGLVESMEEAATKPCTKFDSIPTFVPGQITVNNIEESEVTGLSRSIISKKSVVDKIIQSENVENVFKDGLELVNKMEETVIPPCTVFDSIQTFLPRQITAINIGALENVSAKSDMKSVKQFDTEISDVALMTSCSEDVLWISNQAVLQKVRIEESSLKIIDQQDIEILGMACTQSKDLLLVAKRSSMIV</sequence>